<organism evidence="1 2">
    <name type="scientific">Nocardioides nanhaiensis</name>
    <dbReference type="NCBI Taxonomy" id="1476871"/>
    <lineage>
        <taxon>Bacteria</taxon>
        <taxon>Bacillati</taxon>
        <taxon>Actinomycetota</taxon>
        <taxon>Actinomycetes</taxon>
        <taxon>Propionibacteriales</taxon>
        <taxon>Nocardioidaceae</taxon>
        <taxon>Nocardioides</taxon>
    </lineage>
</organism>
<keyword evidence="2" id="KW-1185">Reference proteome</keyword>
<dbReference type="Proteomes" id="UP001500621">
    <property type="component" value="Unassembled WGS sequence"/>
</dbReference>
<sequence>MTSRLEHVAGLRADLLEGPVPVGADPGTDRERVELITQMELLTAPPRPT</sequence>
<comment type="caution">
    <text evidence="1">The sequence shown here is derived from an EMBL/GenBank/DDBJ whole genome shotgun (WGS) entry which is preliminary data.</text>
</comment>
<gene>
    <name evidence="1" type="ORF">GCM10023226_26020</name>
</gene>
<evidence type="ECO:0000313" key="2">
    <source>
        <dbReference type="Proteomes" id="UP001500621"/>
    </source>
</evidence>
<name>A0ABP8WEE5_9ACTN</name>
<dbReference type="EMBL" id="BAABIM010000002">
    <property type="protein sequence ID" value="GAA4687027.1"/>
    <property type="molecule type" value="Genomic_DNA"/>
</dbReference>
<reference evidence="2" key="1">
    <citation type="journal article" date="2019" name="Int. J. Syst. Evol. Microbiol.">
        <title>The Global Catalogue of Microorganisms (GCM) 10K type strain sequencing project: providing services to taxonomists for standard genome sequencing and annotation.</title>
        <authorList>
            <consortium name="The Broad Institute Genomics Platform"/>
            <consortium name="The Broad Institute Genome Sequencing Center for Infectious Disease"/>
            <person name="Wu L."/>
            <person name="Ma J."/>
        </authorList>
    </citation>
    <scope>NUCLEOTIDE SEQUENCE [LARGE SCALE GENOMIC DNA]</scope>
    <source>
        <strain evidence="2">JCM 18127</strain>
    </source>
</reference>
<proteinExistence type="predicted"/>
<protein>
    <submittedName>
        <fullName evidence="1">Uncharacterized protein</fullName>
    </submittedName>
</protein>
<accession>A0ABP8WEE5</accession>
<evidence type="ECO:0000313" key="1">
    <source>
        <dbReference type="EMBL" id="GAA4687027.1"/>
    </source>
</evidence>